<feature type="binding site" description="axial binding residue" evidence="5">
    <location>
        <position position="467"/>
    </location>
    <ligand>
        <name>heme</name>
        <dbReference type="ChEBI" id="CHEBI:30413"/>
    </ligand>
    <ligandPart>
        <name>Fe</name>
        <dbReference type="ChEBI" id="CHEBI:18248"/>
    </ligandPart>
</feature>
<organism evidence="9 10">
    <name type="scientific">Saxophila tyrrhenica</name>
    <dbReference type="NCBI Taxonomy" id="1690608"/>
    <lineage>
        <taxon>Eukaryota</taxon>
        <taxon>Fungi</taxon>
        <taxon>Dikarya</taxon>
        <taxon>Ascomycota</taxon>
        <taxon>Pezizomycotina</taxon>
        <taxon>Dothideomycetes</taxon>
        <taxon>Dothideomycetidae</taxon>
        <taxon>Mycosphaerellales</taxon>
        <taxon>Extremaceae</taxon>
        <taxon>Saxophila</taxon>
    </lineage>
</organism>
<dbReference type="InterPro" id="IPR002403">
    <property type="entry name" value="Cyt_P450_E_grp-IV"/>
</dbReference>
<evidence type="ECO:0000313" key="10">
    <source>
        <dbReference type="Proteomes" id="UP001337655"/>
    </source>
</evidence>
<keyword evidence="6" id="KW-0560">Oxidoreductase</keyword>
<evidence type="ECO:0000256" key="2">
    <source>
        <dbReference type="ARBA" id="ARBA00010617"/>
    </source>
</evidence>
<protein>
    <recommendedName>
        <fullName evidence="11">Cytochrome P450</fullName>
    </recommendedName>
</protein>
<dbReference type="PRINTS" id="PR00385">
    <property type="entry name" value="P450"/>
</dbReference>
<comment type="similarity">
    <text evidence="2 6">Belongs to the cytochrome P450 family.</text>
</comment>
<evidence type="ECO:0000256" key="3">
    <source>
        <dbReference type="ARBA" id="ARBA00022723"/>
    </source>
</evidence>
<dbReference type="GO" id="GO:0005506">
    <property type="term" value="F:iron ion binding"/>
    <property type="evidence" value="ECO:0007669"/>
    <property type="project" value="InterPro"/>
</dbReference>
<keyword evidence="4 5" id="KW-0408">Iron</keyword>
<dbReference type="Proteomes" id="UP001337655">
    <property type="component" value="Unassembled WGS sequence"/>
</dbReference>
<keyword evidence="8" id="KW-0472">Membrane</keyword>
<dbReference type="GO" id="GO:0004497">
    <property type="term" value="F:monooxygenase activity"/>
    <property type="evidence" value="ECO:0007669"/>
    <property type="project" value="UniProtKB-KW"/>
</dbReference>
<evidence type="ECO:0000256" key="6">
    <source>
        <dbReference type="RuleBase" id="RU000461"/>
    </source>
</evidence>
<dbReference type="SUPFAM" id="SSF48264">
    <property type="entry name" value="Cytochrome P450"/>
    <property type="match status" value="1"/>
</dbReference>
<keyword evidence="10" id="KW-1185">Reference proteome</keyword>
<feature type="transmembrane region" description="Helical" evidence="8">
    <location>
        <begin position="12"/>
        <end position="34"/>
    </location>
</feature>
<dbReference type="PRINTS" id="PR00465">
    <property type="entry name" value="EP450IV"/>
</dbReference>
<keyword evidence="8" id="KW-1133">Transmembrane helix</keyword>
<evidence type="ECO:0008006" key="11">
    <source>
        <dbReference type="Google" id="ProtNLM"/>
    </source>
</evidence>
<feature type="compositionally biased region" description="Low complexity" evidence="7">
    <location>
        <begin position="275"/>
        <end position="284"/>
    </location>
</feature>
<keyword evidence="3 5" id="KW-0479">Metal-binding</keyword>
<keyword evidence="5 6" id="KW-0349">Heme</keyword>
<reference evidence="9 10" key="1">
    <citation type="submission" date="2023-08" db="EMBL/GenBank/DDBJ databases">
        <title>Black Yeasts Isolated from many extreme environments.</title>
        <authorList>
            <person name="Coleine C."/>
            <person name="Stajich J.E."/>
            <person name="Selbmann L."/>
        </authorList>
    </citation>
    <scope>NUCLEOTIDE SEQUENCE [LARGE SCALE GENOMIC DNA]</scope>
    <source>
        <strain evidence="9 10">CCFEE 5935</strain>
    </source>
</reference>
<evidence type="ECO:0000256" key="8">
    <source>
        <dbReference type="SAM" id="Phobius"/>
    </source>
</evidence>
<name>A0AAV9PRM7_9PEZI</name>
<dbReference type="AlphaFoldDB" id="A0AAV9PRM7"/>
<evidence type="ECO:0000256" key="1">
    <source>
        <dbReference type="ARBA" id="ARBA00001971"/>
    </source>
</evidence>
<dbReference type="GO" id="GO:0016705">
    <property type="term" value="F:oxidoreductase activity, acting on paired donors, with incorporation or reduction of molecular oxygen"/>
    <property type="evidence" value="ECO:0007669"/>
    <property type="project" value="InterPro"/>
</dbReference>
<dbReference type="EMBL" id="JAVRRT010000001">
    <property type="protein sequence ID" value="KAK5175018.1"/>
    <property type="molecule type" value="Genomic_DNA"/>
</dbReference>
<dbReference type="GO" id="GO:0020037">
    <property type="term" value="F:heme binding"/>
    <property type="evidence" value="ECO:0007669"/>
    <property type="project" value="InterPro"/>
</dbReference>
<dbReference type="InterPro" id="IPR001128">
    <property type="entry name" value="Cyt_P450"/>
</dbReference>
<dbReference type="InterPro" id="IPR017972">
    <property type="entry name" value="Cyt_P450_CS"/>
</dbReference>
<evidence type="ECO:0000256" key="5">
    <source>
        <dbReference type="PIRSR" id="PIRSR602403-1"/>
    </source>
</evidence>
<dbReference type="GeneID" id="89921506"/>
<dbReference type="PANTHER" id="PTHR24305:SF232">
    <property type="entry name" value="P450, PUTATIVE (EUROFUNG)-RELATED"/>
    <property type="match status" value="1"/>
</dbReference>
<evidence type="ECO:0000313" key="9">
    <source>
        <dbReference type="EMBL" id="KAK5175018.1"/>
    </source>
</evidence>
<evidence type="ECO:0000256" key="7">
    <source>
        <dbReference type="SAM" id="MobiDB-lite"/>
    </source>
</evidence>
<dbReference type="Pfam" id="PF00067">
    <property type="entry name" value="p450"/>
    <property type="match status" value="1"/>
</dbReference>
<gene>
    <name evidence="9" type="ORF">LTR77_000154</name>
</gene>
<comment type="caution">
    <text evidence="9">The sequence shown here is derived from an EMBL/GenBank/DDBJ whole genome shotgun (WGS) entry which is preliminary data.</text>
</comment>
<keyword evidence="8" id="KW-0812">Transmembrane</keyword>
<keyword evidence="6" id="KW-0503">Monooxygenase</keyword>
<dbReference type="Gene3D" id="1.10.630.10">
    <property type="entry name" value="Cytochrome P450"/>
    <property type="match status" value="1"/>
</dbReference>
<dbReference type="CDD" id="cd11060">
    <property type="entry name" value="CYP57A1-like"/>
    <property type="match status" value="1"/>
</dbReference>
<dbReference type="PROSITE" id="PS00086">
    <property type="entry name" value="CYTOCHROME_P450"/>
    <property type="match status" value="1"/>
</dbReference>
<dbReference type="RefSeq" id="XP_064663656.1">
    <property type="nucleotide sequence ID" value="XM_064797422.1"/>
</dbReference>
<sequence>MELLQSILSTWPLLATLLPLTLLYLLLTTLLTYFRPSLRSLPGPFLARISSLPRLWTCYTGSQHLHHLHLHDKYGPFVRVGPNHVSFSNPSLIPVVYSISSKFVKSDFYTLFDIKTPAGAMPTIFSVRDEAVHKGFKRPVAGAYAMSALRELEGGVDECTEIFMGKMEERVGGEVDLGVWVHWYAWDTITTLTFSNRLDFMAREQDIQGIISAINARLKYNSIIGQAPWLHKYIFGNRFAAYLATFIPSLAILNSSKYIVDFTAAQLRHHQSLDSKPPSSPSEGPGHRPKAGYPDMLSRFRRSPALSSSELLSHATGNIFAGSDTTAASLRSIFYHLCLSPSALSTLQNEISTASAKGNLSDPVTFAEAQALPYLQAVIKEALRMHPAVGLLLERLAPSPEGLTLPNGIHLPAGTVVGMNPWVSARDPLVYPSPYTFKPERWLEASEEELKLMERNFLAFGGGSRTCLGKNISLLEMGKLVPQVLRRFEFELAEPGKEWVMEDYWFVQQRELVCRVKRREGGMKEG</sequence>
<dbReference type="InterPro" id="IPR050121">
    <property type="entry name" value="Cytochrome_P450_monoxygenase"/>
</dbReference>
<dbReference type="InterPro" id="IPR036396">
    <property type="entry name" value="Cyt_P450_sf"/>
</dbReference>
<feature type="region of interest" description="Disordered" evidence="7">
    <location>
        <begin position="271"/>
        <end position="294"/>
    </location>
</feature>
<accession>A0AAV9PRM7</accession>
<dbReference type="PANTHER" id="PTHR24305">
    <property type="entry name" value="CYTOCHROME P450"/>
    <property type="match status" value="1"/>
</dbReference>
<evidence type="ECO:0000256" key="4">
    <source>
        <dbReference type="ARBA" id="ARBA00023004"/>
    </source>
</evidence>
<comment type="cofactor">
    <cofactor evidence="1 5">
        <name>heme</name>
        <dbReference type="ChEBI" id="CHEBI:30413"/>
    </cofactor>
</comment>
<proteinExistence type="inferred from homology"/>